<dbReference type="AlphaFoldDB" id="A0A8J2JI40"/>
<keyword evidence="2" id="KW-1133">Transmembrane helix</keyword>
<feature type="region of interest" description="Disordered" evidence="1">
    <location>
        <begin position="231"/>
        <end position="264"/>
    </location>
</feature>
<name>A0A8J2JI40_9HEXA</name>
<comment type="caution">
    <text evidence="3">The sequence shown here is derived from an EMBL/GenBank/DDBJ whole genome shotgun (WGS) entry which is preliminary data.</text>
</comment>
<feature type="transmembrane region" description="Helical" evidence="2">
    <location>
        <begin position="429"/>
        <end position="450"/>
    </location>
</feature>
<feature type="compositionally biased region" description="Basic and acidic residues" evidence="1">
    <location>
        <begin position="231"/>
        <end position="256"/>
    </location>
</feature>
<reference evidence="3" key="1">
    <citation type="submission" date="2021-06" db="EMBL/GenBank/DDBJ databases">
        <authorList>
            <person name="Hodson N. C."/>
            <person name="Mongue J. A."/>
            <person name="Jaron S. K."/>
        </authorList>
    </citation>
    <scope>NUCLEOTIDE SEQUENCE</scope>
</reference>
<dbReference type="Proteomes" id="UP000708208">
    <property type="component" value="Unassembled WGS sequence"/>
</dbReference>
<evidence type="ECO:0000313" key="3">
    <source>
        <dbReference type="EMBL" id="CAG7720655.1"/>
    </source>
</evidence>
<dbReference type="EMBL" id="CAJVCH010072544">
    <property type="protein sequence ID" value="CAG7720655.1"/>
    <property type="molecule type" value="Genomic_DNA"/>
</dbReference>
<keyword evidence="2" id="KW-0472">Membrane</keyword>
<protein>
    <submittedName>
        <fullName evidence="3">Uncharacterized protein</fullName>
    </submittedName>
</protein>
<keyword evidence="2" id="KW-0812">Transmembrane</keyword>
<proteinExistence type="predicted"/>
<organism evidence="3 4">
    <name type="scientific">Allacma fusca</name>
    <dbReference type="NCBI Taxonomy" id="39272"/>
    <lineage>
        <taxon>Eukaryota</taxon>
        <taxon>Metazoa</taxon>
        <taxon>Ecdysozoa</taxon>
        <taxon>Arthropoda</taxon>
        <taxon>Hexapoda</taxon>
        <taxon>Collembola</taxon>
        <taxon>Symphypleona</taxon>
        <taxon>Sminthuridae</taxon>
        <taxon>Allacma</taxon>
    </lineage>
</organism>
<gene>
    <name evidence="3" type="ORF">AFUS01_LOCUS9924</name>
</gene>
<evidence type="ECO:0000256" key="2">
    <source>
        <dbReference type="SAM" id="Phobius"/>
    </source>
</evidence>
<evidence type="ECO:0000313" key="4">
    <source>
        <dbReference type="Proteomes" id="UP000708208"/>
    </source>
</evidence>
<sequence>MLLEAPGVHQKKLLGKGATIYSLRRPSPTVLRTETQRFTVSHGHPQEGTVHSLLLPWELIRFQMTNPNVFSETCCSERSKVCYISNNKLYPRSYQCTLTALFHDVLHFVIVYSRVLDKSLVYKIIFNDKIACFINRIFSSFSSSFILSVRSLFVRCFFTINSTYLSVTLTPPKMDKWMNVAGRAGTGAAIAGVSMTYYALMRRNAEIEKESQTQEIVLPQSDEDILEASKESLKKTDDDEDSKTKSETLSDGKDHANGNFYEENTKNVSSMLRRSEMGEFSADSLTDSECILSGELPWFTQSSKSLSKSSKDKLNGNILDPPLESKKDVESTSATHIFRNDEDLNVLYSSSSSSLHEGNDYRSTAVESCPEPREPPPILKLSSSGCVEPKCSVEKESVPVTNNSELISLEYIPRDSWIAWPLKFFPARYINYILATMAMLFWIVCAVVTYCLLEFCYYSLGWKQSQILRAKPVSAITEAQLDVTKLEDNEHPVTTSHWHCSR</sequence>
<accession>A0A8J2JI40</accession>
<keyword evidence="4" id="KW-1185">Reference proteome</keyword>
<feature type="region of interest" description="Disordered" evidence="1">
    <location>
        <begin position="307"/>
        <end position="326"/>
    </location>
</feature>
<evidence type="ECO:0000256" key="1">
    <source>
        <dbReference type="SAM" id="MobiDB-lite"/>
    </source>
</evidence>